<organism evidence="4 5">
    <name type="scientific">Proteiniphilum saccharofermentans</name>
    <dbReference type="NCBI Taxonomy" id="1642647"/>
    <lineage>
        <taxon>Bacteria</taxon>
        <taxon>Pseudomonadati</taxon>
        <taxon>Bacteroidota</taxon>
        <taxon>Bacteroidia</taxon>
        <taxon>Bacteroidales</taxon>
        <taxon>Dysgonomonadaceae</taxon>
        <taxon>Proteiniphilum</taxon>
    </lineage>
</organism>
<sequence length="1979" mass="225734">MIQLFANNTPMNKIFLTLLLVALASGVFSQTNRPMNRDHYTNEWAKVAEFEKKSLPRSASATVNAILQQAVKDKNSPQIIKALIHQGKYDLTLDAQNDTLIFRNLNEMLGKSGSVVEKSVLHSMLAELYLQYYQKDRWNIDQRTYLGDFVPADMKEWTRNIFFNKAVEHLDASVAAEEELVEAKVESYAAVVELGKASRRFYPTMYDFLARRAIELSGQVNQDEDLNRVLARKNISQESLFAPADEFVKLSFTPQQAEYGLLVLENYKKLLSSLLQRNMDSSVLLVELEKSDYLRGLYYSTYISLARPALEKLLAKWEGNEMSVEIIDKLSQFYLHEVDLTNAEDTIQRREKTGEVYELLKKTIADFPKYERISILQNRLSQLTQPAFTVTGAGTFPKEGNKELKVNFKNIRSLTAKLYRINSPIEMLEEKSKVRGQIAGKRVLIKEIPISLPDTPEYWHGETTFTVNPGGFGSYMLTFSSSPETNDARGSDYYFSVSDMAVFTRGSSDNQYDFFVVDRTTGIPVPNAKVDIYKLPGNWNNSQLTLDQSIITNELGLAVYNKKIPNNDVFYHAVSGNDKGSALNRLPSAFYSYSDRKIESREMTNIFTDRSLYRPGQTVYFKAIQVRGGAGEQSVITGKPIEIVLRDANRREISKQTITTNEFGSIAGEFVLPQGVLPGHFTIGSGEGTVGFRVEEYKRPTFEVRFDKIEKTYKFGEEITLKGKAVSFSGISLQQANVEYDITRMQMWWRIWNGRTIDHYTSGSVTTGEDGGFEITFTPEKPDSQSSSKVVYSFEVAVTVTDINGETQTASYTVTVGDVSMMLSLDIPDRWAKESDEKIIISAKNLDDNDVVAGGTYRIFSLQENDSIRQSEAEGEFKTGDQPELKKRLTGLPSGKYRVKLESKDDRGNSIETEKDIILFSYSDKRPPIKTNEWFIQKNSNFSREKDAEMILGVSDKVHVLYELWQEDKLLDRKWIGLDNENRLFSIPYKEQYKEGVTLMLTYVKDGKFYAHKVDLLPEKEKKELKVKLDVFRDKIRPGAEEEWRITVTGADNNPALAEVLASMYDFSLDNISPSQTWNFYPFSYTRYFSRMGFTSDQSFHAVTAHSNIPVQWKNVTAFEFDRFNWFGYSLFYSGRIMLRGARTGAVQTQAYSLQAKSVDEALMVQDVLAEEEIEIMARYSTPPPPPAPPAPVSGEPGQENEALQIRRNFNETAFFFPHLRTNEKGETQIAFTVPESNTKWRFRVLAHDKKLNTGKAEAFTVSQKELMVTPNMPRFLRHGDRTAISTKISNLSDGAINGSVKLEFFNPLTEEIINDISFENREQAFSLEQGASSDAWWTFDVPTDIDILGIRIVARSEQFSDGEQHALAVLPNRMLVTESMRMDLSGEQTKEFTMDRLIDRSSNTIQDYRLTLEFTSNPAWYAVQALPVLGEPESDNAVSWFASYYANSLGAHIGEAFPKVKAMIEAWKKQGGSKETLLSNLEKNQELKSVLLEETPWVLEARSELEQKERLSLLFDLNRSRNLTTTAIGKLQDLQTNQGGWSWFKGFNPSVSITQYILYGFYQLKELDAAEFSQEILSMQEKAVFYIDTEAQRRFEALKKYNKEWKNIKTISTTDLEYLYVRSGYTAYPLDKEGKEMTDFYLSVVEKNWTQYGLYERSLIAMLMGRQGKTGVVESILKSFREHAANSEEMGMYWANNRARVFMSQSAVSVHTFIMDAFRIGGAKAYEMDEMKRWLLKQKQTQLWETTHATADAVYTLLNTGSDWFSTEGETTVTLGKLRVEPENKDLGSGYFKESWYRTEVTPEMGKVTVAHQGNTPAWGALYWQYFEDMDKIEKTDASLDIEKQLFVEQTTVFGSQLVQITEDSPLEVGDKVVVRLTLRSDRDLEFVHLKDMRAAAFEPVNQISAMRWQNGIPYYQTSKDASTGFYFDNLPRGTYLFEYAVYVSRPGSYSNGITTIQSMYAPEFTSHTAGMRIIVKE</sequence>
<evidence type="ECO:0000256" key="2">
    <source>
        <dbReference type="SAM" id="SignalP"/>
    </source>
</evidence>
<proteinExistence type="inferred from homology"/>
<dbReference type="Pfam" id="PF17973">
    <property type="entry name" value="bMG10"/>
    <property type="match status" value="1"/>
</dbReference>
<comment type="similarity">
    <text evidence="1">Belongs to the protease inhibitor I39 (alpha-2-macroglobulin) family. Bacterial alpha-2-macroglobulin subfamily.</text>
</comment>
<dbReference type="SMART" id="SM01360">
    <property type="entry name" value="A2M"/>
    <property type="match status" value="1"/>
</dbReference>
<dbReference type="Pfam" id="PF00207">
    <property type="entry name" value="A2M"/>
    <property type="match status" value="1"/>
</dbReference>
<dbReference type="Pfam" id="PF01835">
    <property type="entry name" value="MG2"/>
    <property type="match status" value="1"/>
</dbReference>
<accession>A0A1R3SSP6</accession>
<evidence type="ECO:0000313" key="4">
    <source>
        <dbReference type="EMBL" id="SCD19363.1"/>
    </source>
</evidence>
<dbReference type="PANTHER" id="PTHR40094">
    <property type="entry name" value="ALPHA-2-MACROGLOBULIN HOMOLOG"/>
    <property type="match status" value="1"/>
</dbReference>
<reference evidence="4 5" key="1">
    <citation type="submission" date="2016-08" db="EMBL/GenBank/DDBJ databases">
        <authorList>
            <person name="Seilhamer J.J."/>
        </authorList>
    </citation>
    <scope>NUCLEOTIDE SEQUENCE [LARGE SCALE GENOMIC DNA]</scope>
    <source>
        <strain evidence="4">M3/6</strain>
    </source>
</reference>
<keyword evidence="2" id="KW-0732">Signal</keyword>
<dbReference type="STRING" id="1642647.PSM36_0533"/>
<dbReference type="InterPro" id="IPR001599">
    <property type="entry name" value="Macroglobln_a2"/>
</dbReference>
<name>A0A1R3SSP6_9BACT</name>
<feature type="signal peptide" evidence="2">
    <location>
        <begin position="1"/>
        <end position="29"/>
    </location>
</feature>
<keyword evidence="5" id="KW-1185">Reference proteome</keyword>
<dbReference type="Gene3D" id="1.50.10.20">
    <property type="match status" value="1"/>
</dbReference>
<evidence type="ECO:0000259" key="3">
    <source>
        <dbReference type="SMART" id="SM01360"/>
    </source>
</evidence>
<dbReference type="Proteomes" id="UP000187464">
    <property type="component" value="Chromosome I"/>
</dbReference>
<feature type="domain" description="Alpha-2-macroglobulin" evidence="3">
    <location>
        <begin position="1213"/>
        <end position="1303"/>
    </location>
</feature>
<dbReference type="InterPro" id="IPR041246">
    <property type="entry name" value="Bact_MG10"/>
</dbReference>
<dbReference type="InterPro" id="IPR051802">
    <property type="entry name" value="YfhM-like"/>
</dbReference>
<dbReference type="SUPFAM" id="SSF48239">
    <property type="entry name" value="Terpenoid cyclases/Protein prenyltransferases"/>
    <property type="match status" value="1"/>
</dbReference>
<evidence type="ECO:0000256" key="1">
    <source>
        <dbReference type="ARBA" id="ARBA00010556"/>
    </source>
</evidence>
<protein>
    <recommendedName>
        <fullName evidence="3">Alpha-2-macroglobulin domain-containing protein</fullName>
    </recommendedName>
</protein>
<dbReference type="InterPro" id="IPR002890">
    <property type="entry name" value="MG2"/>
</dbReference>
<dbReference type="GO" id="GO:0004866">
    <property type="term" value="F:endopeptidase inhibitor activity"/>
    <property type="evidence" value="ECO:0007669"/>
    <property type="project" value="InterPro"/>
</dbReference>
<evidence type="ECO:0000313" key="5">
    <source>
        <dbReference type="Proteomes" id="UP000187464"/>
    </source>
</evidence>
<gene>
    <name evidence="4" type="ORF">PSM36_0533</name>
</gene>
<dbReference type="PANTHER" id="PTHR40094:SF1">
    <property type="entry name" value="UBIQUITIN DOMAIN-CONTAINING PROTEIN"/>
    <property type="match status" value="1"/>
</dbReference>
<feature type="chain" id="PRO_5013272254" description="Alpha-2-macroglobulin domain-containing protein" evidence="2">
    <location>
        <begin position="30"/>
        <end position="1979"/>
    </location>
</feature>
<dbReference type="Gene3D" id="2.60.40.1930">
    <property type="match status" value="1"/>
</dbReference>
<dbReference type="KEGG" id="psac:PSM36_0533"/>
<dbReference type="InterPro" id="IPR008930">
    <property type="entry name" value="Terpenoid_cyclase/PrenylTrfase"/>
</dbReference>
<dbReference type="EMBL" id="LT605205">
    <property type="protein sequence ID" value="SCD19363.1"/>
    <property type="molecule type" value="Genomic_DNA"/>
</dbReference>